<proteinExistence type="inferred from homology"/>
<evidence type="ECO:0000259" key="7">
    <source>
        <dbReference type="Pfam" id="PF01276"/>
    </source>
</evidence>
<dbReference type="Proteomes" id="UP001595752">
    <property type="component" value="Unassembled WGS sequence"/>
</dbReference>
<dbReference type="SUPFAM" id="SSF55904">
    <property type="entry name" value="Ornithine decarboxylase C-terminal domain"/>
    <property type="match status" value="1"/>
</dbReference>
<dbReference type="RefSeq" id="WP_377911155.1">
    <property type="nucleotide sequence ID" value="NZ_JBHRZT010000005.1"/>
</dbReference>
<evidence type="ECO:0000313" key="9">
    <source>
        <dbReference type="EMBL" id="MFC3882044.1"/>
    </source>
</evidence>
<dbReference type="InterPro" id="IPR036633">
    <property type="entry name" value="Prn/Lys/Arg_de-COase_C_sf"/>
</dbReference>
<name>A0ABV8AYY0_9BACI</name>
<sequence length="483" mass="54170">MDQSYTPLFTQLQEHYLKRTLSFHVPGHKNGKIFPDLPYSLFSSILNIDATELSGLDDLHNPEGVIAQAQSLAADLYGVDTTYFLINGSTVGNLASILSVAEANDVMIVQRDCHKSVLNALKLANILPVFIAPEYDISAHICTGVKEETVIKAINQYPWAKGIVLTNPNYYGLTRNLKGIVEHAHNYNIPVIVDEAHGAHFILGDPFPQSAAEAGADLIVQSAHKTLPAMTMGSYLHVQGSLVNMEKLEFYLRALQSSSPSYPIMASLDLARYYLAQLKSDKSEIISLRAELEQFKQRLNEIEGLKVMPFSSPDIKEDLLKVMIQPDHRFIKTGYRLQKQLESYGIYSELADMFRVLFILPLGKNFPFEESIHKIREALRNIRDGEPHVSLDKIQSFSFQHTSLTISYQQMQTLKKEFVSFEEAIGRVAAEPVIPYPPGIPILVEGELITKDHISYIVHLKKLNANIQGGHAISNRQLKVFLI</sequence>
<evidence type="ECO:0000256" key="2">
    <source>
        <dbReference type="ARBA" id="ARBA00010671"/>
    </source>
</evidence>
<evidence type="ECO:0000256" key="4">
    <source>
        <dbReference type="ARBA" id="ARBA00022898"/>
    </source>
</evidence>
<keyword evidence="3" id="KW-0210">Decarboxylase</keyword>
<comment type="cofactor">
    <cofactor evidence="1">
        <name>pyridoxal 5'-phosphate</name>
        <dbReference type="ChEBI" id="CHEBI:597326"/>
    </cofactor>
</comment>
<evidence type="ECO:0000256" key="6">
    <source>
        <dbReference type="SAM" id="Coils"/>
    </source>
</evidence>
<keyword evidence="9" id="KW-0808">Transferase</keyword>
<gene>
    <name evidence="9" type="ORF">ACFOU2_00310</name>
</gene>
<keyword evidence="9" id="KW-0032">Aminotransferase</keyword>
<dbReference type="Gene3D" id="3.40.640.10">
    <property type="entry name" value="Type I PLP-dependent aspartate aminotransferase-like (Major domain)"/>
    <property type="match status" value="1"/>
</dbReference>
<dbReference type="EMBL" id="JBHRZT010000005">
    <property type="protein sequence ID" value="MFC3882044.1"/>
    <property type="molecule type" value="Genomic_DNA"/>
</dbReference>
<dbReference type="CDD" id="cd00615">
    <property type="entry name" value="Orn_deC_like"/>
    <property type="match status" value="1"/>
</dbReference>
<accession>A0ABV8AYY0</accession>
<comment type="similarity">
    <text evidence="2">Belongs to the Orn/Lys/Arg decarboxylase class-I family.</text>
</comment>
<evidence type="ECO:0000313" key="10">
    <source>
        <dbReference type="Proteomes" id="UP001595752"/>
    </source>
</evidence>
<protein>
    <submittedName>
        <fullName evidence="9">Aminotransferase class I/II-fold pyridoxal phosphate-dependent enzyme</fullName>
    </submittedName>
</protein>
<dbReference type="SUPFAM" id="SSF53383">
    <property type="entry name" value="PLP-dependent transferases"/>
    <property type="match status" value="1"/>
</dbReference>
<keyword evidence="5" id="KW-0456">Lyase</keyword>
<feature type="domain" description="Orn/Lys/Arg decarboxylases family 1 pyridoxal-P attachment site" evidence="7">
    <location>
        <begin position="6"/>
        <end position="317"/>
    </location>
</feature>
<feature type="coiled-coil region" evidence="6">
    <location>
        <begin position="278"/>
        <end position="305"/>
    </location>
</feature>
<keyword evidence="4" id="KW-0663">Pyridoxal phosphate</keyword>
<organism evidence="9 10">
    <name type="scientific">Bacillus songklensis</name>
    <dbReference type="NCBI Taxonomy" id="1069116"/>
    <lineage>
        <taxon>Bacteria</taxon>
        <taxon>Bacillati</taxon>
        <taxon>Bacillota</taxon>
        <taxon>Bacilli</taxon>
        <taxon>Bacillales</taxon>
        <taxon>Bacillaceae</taxon>
        <taxon>Bacillus</taxon>
    </lineage>
</organism>
<dbReference type="GO" id="GO:0008483">
    <property type="term" value="F:transaminase activity"/>
    <property type="evidence" value="ECO:0007669"/>
    <property type="project" value="UniProtKB-KW"/>
</dbReference>
<evidence type="ECO:0000256" key="1">
    <source>
        <dbReference type="ARBA" id="ARBA00001933"/>
    </source>
</evidence>
<keyword evidence="6" id="KW-0175">Coiled coil</keyword>
<evidence type="ECO:0000256" key="3">
    <source>
        <dbReference type="ARBA" id="ARBA00022793"/>
    </source>
</evidence>
<dbReference type="Pfam" id="PF03711">
    <property type="entry name" value="OKR_DC_1_C"/>
    <property type="match status" value="1"/>
</dbReference>
<dbReference type="InterPro" id="IPR015421">
    <property type="entry name" value="PyrdxlP-dep_Trfase_major"/>
</dbReference>
<dbReference type="InterPro" id="IPR015424">
    <property type="entry name" value="PyrdxlP-dep_Trfase"/>
</dbReference>
<dbReference type="PANTHER" id="PTHR43277:SF3">
    <property type="entry name" value="DECARBOXYLASE, PUTATIVE-RELATED"/>
    <property type="match status" value="1"/>
</dbReference>
<evidence type="ECO:0000256" key="5">
    <source>
        <dbReference type="ARBA" id="ARBA00023239"/>
    </source>
</evidence>
<keyword evidence="10" id="KW-1185">Reference proteome</keyword>
<dbReference type="Gene3D" id="3.90.105.10">
    <property type="entry name" value="Molybdopterin biosynthesis moea protein, domain 2"/>
    <property type="match status" value="1"/>
</dbReference>
<dbReference type="InterPro" id="IPR052357">
    <property type="entry name" value="Orn_Lys_Arg_decarboxylase-I"/>
</dbReference>
<feature type="domain" description="Orn/Lys/Arg decarboxylase C-terminal" evidence="8">
    <location>
        <begin position="406"/>
        <end position="465"/>
    </location>
</feature>
<comment type="caution">
    <text evidence="9">The sequence shown here is derived from an EMBL/GenBank/DDBJ whole genome shotgun (WGS) entry which is preliminary data.</text>
</comment>
<dbReference type="InterPro" id="IPR000310">
    <property type="entry name" value="Orn/Lys/Arg_deCO2ase_major_dom"/>
</dbReference>
<dbReference type="Pfam" id="PF01276">
    <property type="entry name" value="OKR_DC_1"/>
    <property type="match status" value="1"/>
</dbReference>
<evidence type="ECO:0000259" key="8">
    <source>
        <dbReference type="Pfam" id="PF03711"/>
    </source>
</evidence>
<dbReference type="PANTHER" id="PTHR43277">
    <property type="entry name" value="ARGININE DECARBOXYLASE"/>
    <property type="match status" value="1"/>
</dbReference>
<reference evidence="10" key="1">
    <citation type="journal article" date="2019" name="Int. J. Syst. Evol. Microbiol.">
        <title>The Global Catalogue of Microorganisms (GCM) 10K type strain sequencing project: providing services to taxonomists for standard genome sequencing and annotation.</title>
        <authorList>
            <consortium name="The Broad Institute Genomics Platform"/>
            <consortium name="The Broad Institute Genome Sequencing Center for Infectious Disease"/>
            <person name="Wu L."/>
            <person name="Ma J."/>
        </authorList>
    </citation>
    <scope>NUCLEOTIDE SEQUENCE [LARGE SCALE GENOMIC DNA]</scope>
    <source>
        <strain evidence="10">CCUG 61889</strain>
    </source>
</reference>
<dbReference type="InterPro" id="IPR008286">
    <property type="entry name" value="Prn/Lys/Arg_de-COase_C"/>
</dbReference>